<comment type="caution">
    <text evidence="1">The sequence shown here is derived from an EMBL/GenBank/DDBJ whole genome shotgun (WGS) entry which is preliminary data.</text>
</comment>
<protein>
    <submittedName>
        <fullName evidence="1">Uncharacterized protein</fullName>
    </submittedName>
</protein>
<dbReference type="Proteomes" id="UP000316167">
    <property type="component" value="Unassembled WGS sequence"/>
</dbReference>
<evidence type="ECO:0000313" key="1">
    <source>
        <dbReference type="EMBL" id="TWI81186.1"/>
    </source>
</evidence>
<dbReference type="RefSeq" id="WP_144886392.1">
    <property type="nucleotide sequence ID" value="NZ_VLLE01000004.1"/>
</dbReference>
<keyword evidence="2" id="KW-1185">Reference proteome</keyword>
<dbReference type="AlphaFoldDB" id="A0A562SK21"/>
<reference evidence="1 2" key="1">
    <citation type="journal article" date="2015" name="Stand. Genomic Sci.">
        <title>Genomic Encyclopedia of Bacterial and Archaeal Type Strains, Phase III: the genomes of soil and plant-associated and newly described type strains.</title>
        <authorList>
            <person name="Whitman W.B."/>
            <person name="Woyke T."/>
            <person name="Klenk H.P."/>
            <person name="Zhou Y."/>
            <person name="Lilburn T.G."/>
            <person name="Beck B.J."/>
            <person name="De Vos P."/>
            <person name="Vandamme P."/>
            <person name="Eisen J.A."/>
            <person name="Garrity G."/>
            <person name="Hugenholtz P."/>
            <person name="Kyrpides N.C."/>
        </authorList>
    </citation>
    <scope>NUCLEOTIDE SEQUENCE [LARGE SCALE GENOMIC DNA]</scope>
    <source>
        <strain evidence="1 2">CGMCC 1.7271</strain>
    </source>
</reference>
<dbReference type="EMBL" id="VLLE01000004">
    <property type="protein sequence ID" value="TWI81186.1"/>
    <property type="molecule type" value="Genomic_DNA"/>
</dbReference>
<gene>
    <name evidence="1" type="ORF">IQ13_2202</name>
</gene>
<name>A0A562SK21_9BACT</name>
<proteinExistence type="predicted"/>
<sequence>MNLLELLKRSGISKKDLFCDIVKQWGFTLSLYKIQFQKQIGRAPLKEHYITAKIQEFNLFFLEGKATGMFAKMGEVADLLRIGFHLQIGHPETRIYDLINNPEFKNARFNLAASIRNAKYLSDVSSSYQGLRMCELKDEDEKTFEALSYVVEGGNFAMLFEYLKKYGKEETVSFEATGGKTKLYWLLKKFYEGGCEALNPKQVQGIARKYEISQTTIRNYHSKLKNRGYLYDPEYELQVLEFKKVYELLLEEFRDSNLIAFKAVELEYTRLNNSFPDL</sequence>
<accession>A0A562SK21</accession>
<evidence type="ECO:0000313" key="2">
    <source>
        <dbReference type="Proteomes" id="UP000316167"/>
    </source>
</evidence>
<organism evidence="1 2">
    <name type="scientific">Lacibacter cauensis</name>
    <dbReference type="NCBI Taxonomy" id="510947"/>
    <lineage>
        <taxon>Bacteria</taxon>
        <taxon>Pseudomonadati</taxon>
        <taxon>Bacteroidota</taxon>
        <taxon>Chitinophagia</taxon>
        <taxon>Chitinophagales</taxon>
        <taxon>Chitinophagaceae</taxon>
        <taxon>Lacibacter</taxon>
    </lineage>
</organism>